<dbReference type="AlphaFoldDB" id="A0A2H0V3X3"/>
<reference evidence="2" key="1">
    <citation type="submission" date="2017-09" db="EMBL/GenBank/DDBJ databases">
        <title>Depth-based differentiation of microbial function through sediment-hosted aquifers and enrichment of novel symbionts in the deep terrestrial subsurface.</title>
        <authorList>
            <person name="Probst A.J."/>
            <person name="Ladd B."/>
            <person name="Jarett J.K."/>
            <person name="Geller-Mcgrath D.E."/>
            <person name="Sieber C.M.K."/>
            <person name="Emerson J.B."/>
            <person name="Anantharaman K."/>
            <person name="Thomas B.C."/>
            <person name="Malmstrom R."/>
            <person name="Stieglmeier M."/>
            <person name="Klingl A."/>
            <person name="Woyke T."/>
            <person name="Ryan C.M."/>
            <person name="Banfield J.F."/>
        </authorList>
    </citation>
    <scope>NUCLEOTIDE SEQUENCE [LARGE SCALE GENOMIC DNA]</scope>
</reference>
<accession>A0A2H0V3X3</accession>
<proteinExistence type="predicted"/>
<protein>
    <submittedName>
        <fullName evidence="1">Uncharacterized protein</fullName>
    </submittedName>
</protein>
<name>A0A2H0V3X3_9BACT</name>
<gene>
    <name evidence="1" type="ORF">COT97_04485</name>
</gene>
<sequence length="132" mass="14839">MTVLLIGNLTAVFDDLMRMLNPIRSRVLGFVINRELDAISAVAQSQHAEVELEIIRSTVRFQDFVMNYSDMLQQAMSRADIDTAVQATTDEIGLDAAKIRQIISSFVAEGNKIRDRLYQTEKDHLNPVVNAT</sequence>
<dbReference type="EMBL" id="PFAP01000035">
    <property type="protein sequence ID" value="PIR93786.1"/>
    <property type="molecule type" value="Genomic_DNA"/>
</dbReference>
<organism evidence="1 2">
    <name type="scientific">Candidatus Falkowbacteria bacterium CG10_big_fil_rev_8_21_14_0_10_39_11</name>
    <dbReference type="NCBI Taxonomy" id="1974565"/>
    <lineage>
        <taxon>Bacteria</taxon>
        <taxon>Candidatus Falkowiibacteriota</taxon>
    </lineage>
</organism>
<evidence type="ECO:0000313" key="2">
    <source>
        <dbReference type="Proteomes" id="UP000229901"/>
    </source>
</evidence>
<evidence type="ECO:0000313" key="1">
    <source>
        <dbReference type="EMBL" id="PIR93786.1"/>
    </source>
</evidence>
<comment type="caution">
    <text evidence="1">The sequence shown here is derived from an EMBL/GenBank/DDBJ whole genome shotgun (WGS) entry which is preliminary data.</text>
</comment>
<dbReference type="Proteomes" id="UP000229901">
    <property type="component" value="Unassembled WGS sequence"/>
</dbReference>